<evidence type="ECO:0000256" key="2">
    <source>
        <dbReference type="ARBA" id="ARBA00022729"/>
    </source>
</evidence>
<gene>
    <name evidence="4" type="primary">lptA</name>
    <name evidence="6" type="ORF">B1C78_02805</name>
</gene>
<evidence type="ECO:0000256" key="3">
    <source>
        <dbReference type="ARBA" id="ARBA00022764"/>
    </source>
</evidence>
<comment type="subcellular location">
    <subcellularLocation>
        <location evidence="4">Periplasm</location>
    </subcellularLocation>
</comment>
<keyword evidence="7" id="KW-1185">Reference proteome</keyword>
<comment type="subunit">
    <text evidence="4">Component of the lipopolysaccharide transport and assembly complex.</text>
</comment>
<accession>A0A1V3NRT6</accession>
<comment type="similarity">
    <text evidence="4">Belongs to the LptA family.</text>
</comment>
<keyword evidence="1 4" id="KW-0813">Transport</keyword>
<comment type="function">
    <text evidence="4">Involved in the assembly of lipopolysaccharide (LPS). Required for the translocation of LPS from the inner membrane to the outer membrane. May form a bridge between the inner membrane and the outer membrane, via interactions with LptC and LptD, thereby facilitating LPS transfer across the periplasm.</text>
</comment>
<dbReference type="Gene3D" id="2.60.450.10">
    <property type="entry name" value="Lipopolysaccharide (LPS) transport protein A like domain"/>
    <property type="match status" value="1"/>
</dbReference>
<evidence type="ECO:0000256" key="4">
    <source>
        <dbReference type="HAMAP-Rule" id="MF_01914"/>
    </source>
</evidence>
<comment type="caution">
    <text evidence="6">The sequence shown here is derived from an EMBL/GenBank/DDBJ whole genome shotgun (WGS) entry which is preliminary data.</text>
</comment>
<dbReference type="PANTHER" id="PTHR36504">
    <property type="entry name" value="LIPOPOLYSACCHARIDE EXPORT SYSTEM PROTEIN LPTA"/>
    <property type="match status" value="1"/>
</dbReference>
<organism evidence="6 7">
    <name type="scientific">Thioalkalivibrio denitrificans</name>
    <dbReference type="NCBI Taxonomy" id="108003"/>
    <lineage>
        <taxon>Bacteria</taxon>
        <taxon>Pseudomonadati</taxon>
        <taxon>Pseudomonadota</taxon>
        <taxon>Gammaproteobacteria</taxon>
        <taxon>Chromatiales</taxon>
        <taxon>Ectothiorhodospiraceae</taxon>
        <taxon>Thioalkalivibrio</taxon>
    </lineage>
</organism>
<dbReference type="GO" id="GO:0017089">
    <property type="term" value="F:glycolipid transfer activity"/>
    <property type="evidence" value="ECO:0007669"/>
    <property type="project" value="TreeGrafter"/>
</dbReference>
<dbReference type="InterPro" id="IPR005653">
    <property type="entry name" value="OstA-like_N"/>
</dbReference>
<dbReference type="EMBL" id="MVBK01000016">
    <property type="protein sequence ID" value="OOG27825.1"/>
    <property type="molecule type" value="Genomic_DNA"/>
</dbReference>
<dbReference type="PANTHER" id="PTHR36504:SF1">
    <property type="entry name" value="LIPOPOLYSACCHARIDE EXPORT SYSTEM PROTEIN LPTA"/>
    <property type="match status" value="1"/>
</dbReference>
<dbReference type="STRING" id="108003.B1C78_02805"/>
<dbReference type="Pfam" id="PF03968">
    <property type="entry name" value="LptD_N"/>
    <property type="match status" value="1"/>
</dbReference>
<proteinExistence type="inferred from homology"/>
<dbReference type="InterPro" id="IPR052037">
    <property type="entry name" value="LPS_export_LptA"/>
</dbReference>
<keyword evidence="2" id="KW-0732">Signal</keyword>
<dbReference type="GO" id="GO:0030288">
    <property type="term" value="C:outer membrane-bounded periplasmic space"/>
    <property type="evidence" value="ECO:0007669"/>
    <property type="project" value="TreeGrafter"/>
</dbReference>
<dbReference type="GO" id="GO:0043165">
    <property type="term" value="P:Gram-negative-bacterium-type cell outer membrane assembly"/>
    <property type="evidence" value="ECO:0007669"/>
    <property type="project" value="UniProtKB-UniRule"/>
</dbReference>
<evidence type="ECO:0000259" key="5">
    <source>
        <dbReference type="Pfam" id="PF03968"/>
    </source>
</evidence>
<reference evidence="6 7" key="1">
    <citation type="submission" date="2017-02" db="EMBL/GenBank/DDBJ databases">
        <title>Genomic diversity within the haloalkaliphilic genus Thioalkalivibrio.</title>
        <authorList>
            <person name="Ahn A.-C."/>
            <person name="Meier-Kolthoff J."/>
            <person name="Overmars L."/>
            <person name="Richter M."/>
            <person name="Woyke T."/>
            <person name="Sorokin D.Y."/>
            <person name="Muyzer G."/>
        </authorList>
    </citation>
    <scope>NUCLEOTIDE SEQUENCE [LARGE SCALE GENOMIC DNA]</scope>
    <source>
        <strain evidence="6 7">ALJD</strain>
    </source>
</reference>
<dbReference type="GO" id="GO:0015920">
    <property type="term" value="P:lipopolysaccharide transport"/>
    <property type="evidence" value="ECO:0007669"/>
    <property type="project" value="UniProtKB-UniRule"/>
</dbReference>
<dbReference type="InterPro" id="IPR014340">
    <property type="entry name" value="LptA"/>
</dbReference>
<dbReference type="NCBIfam" id="TIGR03002">
    <property type="entry name" value="outer_YhbN_LptA"/>
    <property type="match status" value="1"/>
</dbReference>
<name>A0A1V3NRT6_9GAMM</name>
<keyword evidence="3 4" id="KW-0574">Periplasm</keyword>
<evidence type="ECO:0000256" key="1">
    <source>
        <dbReference type="ARBA" id="ARBA00022448"/>
    </source>
</evidence>
<dbReference type="AlphaFoldDB" id="A0A1V3NRT6"/>
<dbReference type="GO" id="GO:0001530">
    <property type="term" value="F:lipopolysaccharide binding"/>
    <property type="evidence" value="ECO:0007669"/>
    <property type="project" value="InterPro"/>
</dbReference>
<evidence type="ECO:0000313" key="6">
    <source>
        <dbReference type="EMBL" id="OOG27825.1"/>
    </source>
</evidence>
<dbReference type="Proteomes" id="UP000189462">
    <property type="component" value="Unassembled WGS sequence"/>
</dbReference>
<dbReference type="HAMAP" id="MF_01914">
    <property type="entry name" value="LPS_assembly_LptA"/>
    <property type="match status" value="1"/>
</dbReference>
<dbReference type="GO" id="GO:0009279">
    <property type="term" value="C:cell outer membrane"/>
    <property type="evidence" value="ECO:0007669"/>
    <property type="project" value="TreeGrafter"/>
</dbReference>
<protein>
    <recommendedName>
        <fullName evidence="4">Lipopolysaccharide export system protein LptA</fullName>
    </recommendedName>
</protein>
<sequence>MALTFVLGAVWIHAALAAERDQPIRIQSDTATLDDQRGISVYRGNVVLTQGELVIHSDTLTVYTPGRALTRMEAEGDLATLRTLTEDGREIHAESLHMDYLAEERRVVLTGRARVWQEEDEFRGERIVYHMDDETLDAVAGEAGRVEVIITPREDR</sequence>
<feature type="domain" description="Organic solvent tolerance-like N-terminal" evidence="5">
    <location>
        <begin position="26"/>
        <end position="134"/>
    </location>
</feature>
<evidence type="ECO:0000313" key="7">
    <source>
        <dbReference type="Proteomes" id="UP000189462"/>
    </source>
</evidence>